<dbReference type="AlphaFoldDB" id="A0A246HRK2"/>
<reference evidence="1 2" key="1">
    <citation type="submission" date="2017-06" db="EMBL/GenBank/DDBJ databases">
        <authorList>
            <person name="Kim H.J."/>
            <person name="Triplett B.A."/>
        </authorList>
    </citation>
    <scope>NUCLEOTIDE SEQUENCE [LARGE SCALE GENOMIC DNA]</scope>
    <source>
        <strain evidence="1 2">13146</strain>
    </source>
</reference>
<protein>
    <submittedName>
        <fullName evidence="1">Uncharacterized protein</fullName>
    </submittedName>
</protein>
<dbReference type="EMBL" id="NIVS01000003">
    <property type="protein sequence ID" value="OWQ57098.1"/>
    <property type="molecule type" value="Genomic_DNA"/>
</dbReference>
<sequence length="108" mass="11643">MDIPALQRLLERGRDSALLRFGLGKALLDAGNAAEAVIHLQHCVAQDPRYSAGWKWLGKASLAAGDTPGAAQAWQEGSHVAERNGDKQAVKEMGVFLRRLHKASTSRA</sequence>
<dbReference type="SUPFAM" id="SSF48452">
    <property type="entry name" value="TPR-like"/>
    <property type="match status" value="1"/>
</dbReference>
<gene>
    <name evidence="1" type="ORF">CEE60_00945</name>
</gene>
<organism evidence="1 2">
    <name type="scientific">Stenotrophomonas maltophilia</name>
    <name type="common">Pseudomonas maltophilia</name>
    <name type="synonym">Xanthomonas maltophilia</name>
    <dbReference type="NCBI Taxonomy" id="40324"/>
    <lineage>
        <taxon>Bacteria</taxon>
        <taxon>Pseudomonadati</taxon>
        <taxon>Pseudomonadota</taxon>
        <taxon>Gammaproteobacteria</taxon>
        <taxon>Lysobacterales</taxon>
        <taxon>Lysobacteraceae</taxon>
        <taxon>Stenotrophomonas</taxon>
        <taxon>Stenotrophomonas maltophilia group</taxon>
    </lineage>
</organism>
<dbReference type="InterPro" id="IPR011990">
    <property type="entry name" value="TPR-like_helical_dom_sf"/>
</dbReference>
<dbReference type="Gene3D" id="1.25.40.10">
    <property type="entry name" value="Tetratricopeptide repeat domain"/>
    <property type="match status" value="1"/>
</dbReference>
<dbReference type="OrthoDB" id="8421013at2"/>
<dbReference type="Proteomes" id="UP000198157">
    <property type="component" value="Unassembled WGS sequence"/>
</dbReference>
<evidence type="ECO:0000313" key="2">
    <source>
        <dbReference type="Proteomes" id="UP000198157"/>
    </source>
</evidence>
<proteinExistence type="predicted"/>
<comment type="caution">
    <text evidence="1">The sequence shown here is derived from an EMBL/GenBank/DDBJ whole genome shotgun (WGS) entry which is preliminary data.</text>
</comment>
<name>A0A246HRK2_STEMA</name>
<evidence type="ECO:0000313" key="1">
    <source>
        <dbReference type="EMBL" id="OWQ57098.1"/>
    </source>
</evidence>
<accession>A0A246HRK2</accession>